<dbReference type="PANTHER" id="PTHR11106:SF27">
    <property type="entry name" value="MACRO DOMAIN-CONTAINING PROTEIN"/>
    <property type="match status" value="1"/>
</dbReference>
<dbReference type="Proteomes" id="UP000029518">
    <property type="component" value="Chromosome"/>
</dbReference>
<dbReference type="Pfam" id="PF01661">
    <property type="entry name" value="Macro"/>
    <property type="match status" value="1"/>
</dbReference>
<protein>
    <submittedName>
        <fullName evidence="2">Appr-1-p processing protein</fullName>
    </submittedName>
</protein>
<sequence>MQLQDYASAIRLKEKFKPTLSSPKHKNELVDELLTVFLQESDQAGLSEIPIPYTDKRNLLRGLLNVRKPQAIAAPYQEMLDSLLQAELQERSIIQAEELESVLAQFPDTPFLSAEKLILWQGDITCLDADAIVNAANKYMLGCFQPWHACIDNAIHSAAGPRLREDCNTIMSLQGADESTGEAKITRGYHLPSAYVLHTVGPIVREGSAVQELHRLQLASCYRSCLELANEVTEIRTVAFCAISTGVFGFPKPEAARIAVKTVDEWLVRNPKRFDKIIFNVFSAEDYLEYANVF</sequence>
<evidence type="ECO:0000259" key="1">
    <source>
        <dbReference type="PROSITE" id="PS51154"/>
    </source>
</evidence>
<keyword evidence="3" id="KW-1185">Reference proteome</keyword>
<dbReference type="SUPFAM" id="SSF52949">
    <property type="entry name" value="Macro domain-like"/>
    <property type="match status" value="1"/>
</dbReference>
<name>A0A089LJ08_PAEBO</name>
<dbReference type="SMART" id="SM00506">
    <property type="entry name" value="A1pp"/>
    <property type="match status" value="1"/>
</dbReference>
<proteinExistence type="predicted"/>
<dbReference type="InterPro" id="IPR043472">
    <property type="entry name" value="Macro_dom-like"/>
</dbReference>
<reference evidence="2" key="1">
    <citation type="submission" date="2014-08" db="EMBL/GenBank/DDBJ databases">
        <title>Comparative genomics of the Paenibacillus odorifer group.</title>
        <authorList>
            <person name="den Bakker H.C."/>
            <person name="Tsai Y.-C.Y.-C."/>
            <person name="Martin N."/>
            <person name="Korlach J."/>
            <person name="Wiedmann M."/>
        </authorList>
    </citation>
    <scope>NUCLEOTIDE SEQUENCE [LARGE SCALE GENOMIC DNA]</scope>
    <source>
        <strain evidence="2">DSM 13188</strain>
    </source>
</reference>
<dbReference type="KEGG" id="pbd:PBOR_30900"/>
<evidence type="ECO:0000313" key="3">
    <source>
        <dbReference type="Proteomes" id="UP000029518"/>
    </source>
</evidence>
<evidence type="ECO:0000313" key="2">
    <source>
        <dbReference type="EMBL" id="AIQ60847.1"/>
    </source>
</evidence>
<organism evidence="2 3">
    <name type="scientific">Paenibacillus borealis</name>
    <dbReference type="NCBI Taxonomy" id="160799"/>
    <lineage>
        <taxon>Bacteria</taxon>
        <taxon>Bacillati</taxon>
        <taxon>Bacillota</taxon>
        <taxon>Bacilli</taxon>
        <taxon>Bacillales</taxon>
        <taxon>Paenibacillaceae</taxon>
        <taxon>Paenibacillus</taxon>
    </lineage>
</organism>
<dbReference type="PROSITE" id="PS51154">
    <property type="entry name" value="MACRO"/>
    <property type="match status" value="1"/>
</dbReference>
<dbReference type="CDD" id="cd02908">
    <property type="entry name" value="Macro_OAADPr_deacetylase"/>
    <property type="match status" value="1"/>
</dbReference>
<dbReference type="PANTHER" id="PTHR11106">
    <property type="entry name" value="GANGLIOSIDE INDUCED DIFFERENTIATION ASSOCIATED PROTEIN 2-RELATED"/>
    <property type="match status" value="1"/>
</dbReference>
<dbReference type="EMBL" id="CP009285">
    <property type="protein sequence ID" value="AIQ60847.1"/>
    <property type="molecule type" value="Genomic_DNA"/>
</dbReference>
<feature type="domain" description="Macro" evidence="1">
    <location>
        <begin position="104"/>
        <end position="294"/>
    </location>
</feature>
<dbReference type="Gene3D" id="3.40.220.10">
    <property type="entry name" value="Leucine Aminopeptidase, subunit E, domain 1"/>
    <property type="match status" value="1"/>
</dbReference>
<dbReference type="InterPro" id="IPR002589">
    <property type="entry name" value="Macro_dom"/>
</dbReference>
<accession>A0A089LJ08</accession>
<dbReference type="HOGENOM" id="CLU_046550_2_0_9"/>
<gene>
    <name evidence="2" type="ORF">PBOR_30900</name>
</gene>
<dbReference type="AlphaFoldDB" id="A0A089LJ08"/>
<dbReference type="NCBIfam" id="NF003163">
    <property type="entry name" value="PRK04143.1"/>
    <property type="match status" value="1"/>
</dbReference>